<dbReference type="EMBL" id="BARW01024334">
    <property type="protein sequence ID" value="GAI90681.1"/>
    <property type="molecule type" value="Genomic_DNA"/>
</dbReference>
<accession>X1TH40</accession>
<evidence type="ECO:0000313" key="1">
    <source>
        <dbReference type="EMBL" id="GAI90681.1"/>
    </source>
</evidence>
<organism evidence="1">
    <name type="scientific">marine sediment metagenome</name>
    <dbReference type="NCBI Taxonomy" id="412755"/>
    <lineage>
        <taxon>unclassified sequences</taxon>
        <taxon>metagenomes</taxon>
        <taxon>ecological metagenomes</taxon>
    </lineage>
</organism>
<sequence length="116" mass="12990">VIPFQKTVAVAYQDEQERLIPFNGIIENVIMGFPAGCHQLLEVDVLYLPSGGGKKYIIPTIEDTYIALDDFTVLFRPSYPIKAPGNLRVEWWNYDSLNVHTVPVIATISPTRLGVT</sequence>
<name>X1TH40_9ZZZZ</name>
<reference evidence="1" key="1">
    <citation type="journal article" date="2014" name="Front. Microbiol.">
        <title>High frequency of phylogenetically diverse reductive dehalogenase-homologous genes in deep subseafloor sedimentary metagenomes.</title>
        <authorList>
            <person name="Kawai M."/>
            <person name="Futagami T."/>
            <person name="Toyoda A."/>
            <person name="Takaki Y."/>
            <person name="Nishi S."/>
            <person name="Hori S."/>
            <person name="Arai W."/>
            <person name="Tsubouchi T."/>
            <person name="Morono Y."/>
            <person name="Uchiyama I."/>
            <person name="Ito T."/>
            <person name="Fujiyama A."/>
            <person name="Inagaki F."/>
            <person name="Takami H."/>
        </authorList>
    </citation>
    <scope>NUCLEOTIDE SEQUENCE</scope>
    <source>
        <strain evidence="1">Expedition CK06-06</strain>
    </source>
</reference>
<feature type="non-terminal residue" evidence="1">
    <location>
        <position position="1"/>
    </location>
</feature>
<gene>
    <name evidence="1" type="ORF">S12H4_40140</name>
</gene>
<proteinExistence type="predicted"/>
<dbReference type="AlphaFoldDB" id="X1TH40"/>
<protein>
    <submittedName>
        <fullName evidence="1">Uncharacterized protein</fullName>
    </submittedName>
</protein>
<comment type="caution">
    <text evidence="1">The sequence shown here is derived from an EMBL/GenBank/DDBJ whole genome shotgun (WGS) entry which is preliminary data.</text>
</comment>